<sequence>FPEEKGLNKSNRCDTCSSGMAIEFEDIRKLVSRLSVEPESASLKLRDVLASNTSPRLFSDALRLSDKFLVSELSELLGSSIFPAESKALILQGLATSVEDFEYVVLALAADGLIRTCLQFLQLPDLHSTLLKAVVFFLSTCDKNSMLGNSLREQLNFVLCVGNECFQTPSANRNVGKNQESAFHFETQDHNIDRLLARLAGRVEFPGGRTHFANGYLLEVVATTGGFLKNFSENVRARPTDMSSGACQFLAGLCHDGWGNLVLSEGLLPPLLKRIGEEGELATRTSLEFLSMLAKWETGQEAIWDLDGASVLTDIALTAKDLPASLEAARVIGHLAAHPSGRSAVERLVEHAKEAGNGRSMAVLGAVASASLAGCRAAEWAGALELLRARIISGPAGGEQPGAAVDASSCGVCKCISAMLVHGRSSTQAAVRSPETGAFGYVAAALHRDPACTEAWEATCSLMATMDAREEATELGLVELIPQGLRGGPAAAHFAATALELLCTTEAGASAAASSGILDVLASLAAPEAEDEAGWGFQWLAAGWLVTACLVVGGGSRERAAEACLETLCRMLACPWSIPPLFHRQVTSPAVERRARQGPGRDERGRSDRPPPGRNEARARHGGRGTPGGGVPAPRAGPAQGLADSPDPV</sequence>
<feature type="compositionally biased region" description="Low complexity" evidence="1">
    <location>
        <begin position="632"/>
        <end position="641"/>
    </location>
</feature>
<organism evidence="2">
    <name type="scientific">Tetraselmis sp. GSL018</name>
    <dbReference type="NCBI Taxonomy" id="582737"/>
    <lineage>
        <taxon>Eukaryota</taxon>
        <taxon>Viridiplantae</taxon>
        <taxon>Chlorophyta</taxon>
        <taxon>core chlorophytes</taxon>
        <taxon>Chlorodendrophyceae</taxon>
        <taxon>Chlorodendrales</taxon>
        <taxon>Chlorodendraceae</taxon>
        <taxon>Tetraselmis</taxon>
    </lineage>
</organism>
<dbReference type="InterPro" id="IPR016024">
    <property type="entry name" value="ARM-type_fold"/>
</dbReference>
<gene>
    <name evidence="2" type="ORF">TSPGSL018_27078</name>
</gene>
<dbReference type="AlphaFoldDB" id="A0A061QS43"/>
<evidence type="ECO:0000256" key="1">
    <source>
        <dbReference type="SAM" id="MobiDB-lite"/>
    </source>
</evidence>
<feature type="non-terminal residue" evidence="2">
    <location>
        <position position="1"/>
    </location>
</feature>
<name>A0A061QS43_9CHLO</name>
<protein>
    <submittedName>
        <fullName evidence="2">Uncharacterized protein</fullName>
    </submittedName>
</protein>
<dbReference type="InterPro" id="IPR011989">
    <property type="entry name" value="ARM-like"/>
</dbReference>
<feature type="compositionally biased region" description="Basic and acidic residues" evidence="1">
    <location>
        <begin position="591"/>
        <end position="619"/>
    </location>
</feature>
<dbReference type="EMBL" id="GBEZ01026022">
    <property type="protein sequence ID" value="JAC61131.1"/>
    <property type="molecule type" value="Transcribed_RNA"/>
</dbReference>
<proteinExistence type="predicted"/>
<feature type="non-terminal residue" evidence="2">
    <location>
        <position position="649"/>
    </location>
</feature>
<evidence type="ECO:0000313" key="2">
    <source>
        <dbReference type="EMBL" id="JAC61131.1"/>
    </source>
</evidence>
<dbReference type="SUPFAM" id="SSF48371">
    <property type="entry name" value="ARM repeat"/>
    <property type="match status" value="1"/>
</dbReference>
<accession>A0A061QS43</accession>
<feature type="region of interest" description="Disordered" evidence="1">
    <location>
        <begin position="587"/>
        <end position="649"/>
    </location>
</feature>
<dbReference type="Gene3D" id="1.25.10.10">
    <property type="entry name" value="Leucine-rich Repeat Variant"/>
    <property type="match status" value="1"/>
</dbReference>
<reference evidence="2" key="1">
    <citation type="submission" date="2014-05" db="EMBL/GenBank/DDBJ databases">
        <title>The transcriptome of the halophilic microalga Tetraselmis sp. GSL018 isolated from the Great Salt Lake, Utah.</title>
        <authorList>
            <person name="Jinkerson R.E."/>
            <person name="D'Adamo S."/>
            <person name="Posewitz M.C."/>
        </authorList>
    </citation>
    <scope>NUCLEOTIDE SEQUENCE</scope>
    <source>
        <strain evidence="2">GSL018</strain>
    </source>
</reference>